<dbReference type="GO" id="GO:0042813">
    <property type="term" value="F:Wnt receptor activity"/>
    <property type="evidence" value="ECO:0007669"/>
    <property type="project" value="TreeGrafter"/>
</dbReference>
<dbReference type="InterPro" id="IPR015526">
    <property type="entry name" value="Frizzled/SFRP"/>
</dbReference>
<proteinExistence type="inferred from homology"/>
<name>A0A1W0X6Y9_HYPEX</name>
<dbReference type="Gene3D" id="1.10.2000.10">
    <property type="entry name" value="Frizzled cysteine-rich domain"/>
    <property type="match status" value="1"/>
</dbReference>
<evidence type="ECO:0000256" key="3">
    <source>
        <dbReference type="ARBA" id="ARBA00022473"/>
    </source>
</evidence>
<dbReference type="SMART" id="SM01330">
    <property type="entry name" value="Frizzled"/>
    <property type="match status" value="1"/>
</dbReference>
<keyword evidence="16" id="KW-1185">Reference proteome</keyword>
<evidence type="ECO:0000256" key="10">
    <source>
        <dbReference type="SAM" id="MobiDB-lite"/>
    </source>
</evidence>
<evidence type="ECO:0000256" key="11">
    <source>
        <dbReference type="SAM" id="Phobius"/>
    </source>
</evidence>
<keyword evidence="5 11" id="KW-1133">Transmembrane helix</keyword>
<comment type="subcellular location">
    <subcellularLocation>
        <location evidence="1">Membrane</location>
        <topology evidence="1">Multi-pass membrane protein</topology>
    </subcellularLocation>
</comment>
<feature type="domain" description="G-protein coupled receptors family 2 profile 2" evidence="14">
    <location>
        <begin position="244"/>
        <end position="538"/>
    </location>
</feature>
<gene>
    <name evidence="15" type="ORF">BV898_02902</name>
</gene>
<keyword evidence="6 11" id="KW-0472">Membrane</keyword>
<dbReference type="GO" id="GO:0017147">
    <property type="term" value="F:Wnt-protein binding"/>
    <property type="evidence" value="ECO:0007669"/>
    <property type="project" value="TreeGrafter"/>
</dbReference>
<evidence type="ECO:0000256" key="9">
    <source>
        <dbReference type="PROSITE-ProRule" id="PRU00090"/>
    </source>
</evidence>
<dbReference type="GO" id="GO:0060070">
    <property type="term" value="P:canonical Wnt signaling pathway"/>
    <property type="evidence" value="ECO:0007669"/>
    <property type="project" value="TreeGrafter"/>
</dbReference>
<dbReference type="SMART" id="SM00063">
    <property type="entry name" value="FRI"/>
    <property type="match status" value="1"/>
</dbReference>
<dbReference type="PROSITE" id="PS50038">
    <property type="entry name" value="FZ"/>
    <property type="match status" value="1"/>
</dbReference>
<keyword evidence="4 11" id="KW-0812">Transmembrane</keyword>
<dbReference type="SUPFAM" id="SSF63501">
    <property type="entry name" value="Frizzled cysteine-rich domain"/>
    <property type="match status" value="1"/>
</dbReference>
<feature type="disulfide bond" evidence="9">
    <location>
        <begin position="118"/>
        <end position="159"/>
    </location>
</feature>
<dbReference type="OrthoDB" id="10053709at2759"/>
<evidence type="ECO:0000256" key="4">
    <source>
        <dbReference type="ARBA" id="ARBA00022692"/>
    </source>
</evidence>
<dbReference type="InterPro" id="IPR000539">
    <property type="entry name" value="Frizzled/Smoothened_7TM"/>
</dbReference>
<feature type="region of interest" description="Disordered" evidence="10">
    <location>
        <begin position="162"/>
        <end position="185"/>
    </location>
</feature>
<evidence type="ECO:0000256" key="6">
    <source>
        <dbReference type="ARBA" id="ARBA00023136"/>
    </source>
</evidence>
<feature type="chain" id="PRO_5012800008" evidence="12">
    <location>
        <begin position="30"/>
        <end position="586"/>
    </location>
</feature>
<dbReference type="InterPro" id="IPR017981">
    <property type="entry name" value="GPCR_2-like_7TM"/>
</dbReference>
<dbReference type="PANTHER" id="PTHR11309">
    <property type="entry name" value="FRIZZLED"/>
    <property type="match status" value="1"/>
</dbReference>
<keyword evidence="12" id="KW-0732">Signal</keyword>
<feature type="transmembrane region" description="Helical" evidence="11">
    <location>
        <begin position="327"/>
        <end position="350"/>
    </location>
</feature>
<feature type="transmembrane region" description="Helical" evidence="11">
    <location>
        <begin position="414"/>
        <end position="438"/>
    </location>
</feature>
<dbReference type="GO" id="GO:0035567">
    <property type="term" value="P:non-canonical Wnt signaling pathway"/>
    <property type="evidence" value="ECO:0007669"/>
    <property type="project" value="TreeGrafter"/>
</dbReference>
<evidence type="ECO:0000313" key="16">
    <source>
        <dbReference type="Proteomes" id="UP000192578"/>
    </source>
</evidence>
<evidence type="ECO:0000256" key="1">
    <source>
        <dbReference type="ARBA" id="ARBA00004141"/>
    </source>
</evidence>
<dbReference type="Proteomes" id="UP000192578">
    <property type="component" value="Unassembled WGS sequence"/>
</dbReference>
<dbReference type="PANTHER" id="PTHR11309:SF126">
    <property type="entry name" value="FRIZZLED-2"/>
    <property type="match status" value="1"/>
</dbReference>
<dbReference type="InterPro" id="IPR020067">
    <property type="entry name" value="Frizzled_dom"/>
</dbReference>
<dbReference type="PRINTS" id="PR00489">
    <property type="entry name" value="FRIZZLED"/>
</dbReference>
<feature type="domain" description="FZ" evidence="13">
    <location>
        <begin position="41"/>
        <end position="162"/>
    </location>
</feature>
<comment type="similarity">
    <text evidence="2">Belongs to the G-protein coupled receptor Fz/Smo family.</text>
</comment>
<evidence type="ECO:0000256" key="12">
    <source>
        <dbReference type="SAM" id="SignalP"/>
    </source>
</evidence>
<evidence type="ECO:0000259" key="13">
    <source>
        <dbReference type="PROSITE" id="PS50038"/>
    </source>
</evidence>
<keyword evidence="7 9" id="KW-1015">Disulfide bond</keyword>
<organism evidence="15 16">
    <name type="scientific">Hypsibius exemplaris</name>
    <name type="common">Freshwater tardigrade</name>
    <dbReference type="NCBI Taxonomy" id="2072580"/>
    <lineage>
        <taxon>Eukaryota</taxon>
        <taxon>Metazoa</taxon>
        <taxon>Ecdysozoa</taxon>
        <taxon>Tardigrada</taxon>
        <taxon>Eutardigrada</taxon>
        <taxon>Parachela</taxon>
        <taxon>Hypsibioidea</taxon>
        <taxon>Hypsibiidae</taxon>
        <taxon>Hypsibius</taxon>
    </lineage>
</organism>
<reference evidence="16" key="1">
    <citation type="submission" date="2017-01" db="EMBL/GenBank/DDBJ databases">
        <title>Comparative genomics of anhydrobiosis in the tardigrade Hypsibius dujardini.</title>
        <authorList>
            <person name="Yoshida Y."/>
            <person name="Koutsovoulos G."/>
            <person name="Laetsch D."/>
            <person name="Stevens L."/>
            <person name="Kumar S."/>
            <person name="Horikawa D."/>
            <person name="Ishino K."/>
            <person name="Komine S."/>
            <person name="Tomita M."/>
            <person name="Blaxter M."/>
            <person name="Arakawa K."/>
        </authorList>
    </citation>
    <scope>NUCLEOTIDE SEQUENCE [LARGE SCALE GENOMIC DNA]</scope>
    <source>
        <strain evidence="16">Z151</strain>
    </source>
</reference>
<keyword evidence="3" id="KW-0217">Developmental protein</keyword>
<keyword evidence="8" id="KW-0675">Receptor</keyword>
<dbReference type="Gene3D" id="1.20.1070.10">
    <property type="entry name" value="Rhodopsin 7-helix transmembrane proteins"/>
    <property type="match status" value="1"/>
</dbReference>
<dbReference type="Pfam" id="PF01534">
    <property type="entry name" value="Frizzled"/>
    <property type="match status" value="1"/>
</dbReference>
<evidence type="ECO:0000256" key="7">
    <source>
        <dbReference type="ARBA" id="ARBA00023157"/>
    </source>
</evidence>
<dbReference type="EMBL" id="MTYJ01000013">
    <property type="protein sequence ID" value="OQV23168.1"/>
    <property type="molecule type" value="Genomic_DNA"/>
</dbReference>
<evidence type="ECO:0000256" key="5">
    <source>
        <dbReference type="ARBA" id="ARBA00022989"/>
    </source>
</evidence>
<feature type="signal peptide" evidence="12">
    <location>
        <begin position="1"/>
        <end position="29"/>
    </location>
</feature>
<feature type="transmembrane region" description="Helical" evidence="11">
    <location>
        <begin position="248"/>
        <end position="270"/>
    </location>
</feature>
<feature type="disulfide bond" evidence="9">
    <location>
        <begin position="91"/>
        <end position="129"/>
    </location>
</feature>
<protein>
    <submittedName>
        <fullName evidence="15">Frizzled-8</fullName>
    </submittedName>
</protein>
<feature type="disulfide bond" evidence="9">
    <location>
        <begin position="122"/>
        <end position="146"/>
    </location>
</feature>
<feature type="disulfide bond" evidence="9">
    <location>
        <begin position="46"/>
        <end position="107"/>
    </location>
</feature>
<dbReference type="InterPro" id="IPR036790">
    <property type="entry name" value="Frizzled_dom_sf"/>
</dbReference>
<evidence type="ECO:0000259" key="14">
    <source>
        <dbReference type="PROSITE" id="PS50261"/>
    </source>
</evidence>
<dbReference type="AlphaFoldDB" id="A0A1W0X6Y9"/>
<evidence type="ECO:0000256" key="8">
    <source>
        <dbReference type="ARBA" id="ARBA00023170"/>
    </source>
</evidence>
<dbReference type="PROSITE" id="PS50261">
    <property type="entry name" value="G_PROTEIN_RECEP_F2_4"/>
    <property type="match status" value="1"/>
</dbReference>
<evidence type="ECO:0000256" key="2">
    <source>
        <dbReference type="ARBA" id="ARBA00008077"/>
    </source>
</evidence>
<accession>A0A1W0X6Y9</accession>
<dbReference type="Pfam" id="PF01392">
    <property type="entry name" value="Fz"/>
    <property type="match status" value="1"/>
</dbReference>
<dbReference type="GO" id="GO:0005886">
    <property type="term" value="C:plasma membrane"/>
    <property type="evidence" value="ECO:0007669"/>
    <property type="project" value="TreeGrafter"/>
</dbReference>
<sequence>MPHCTHRLFAGAFAIIVWTLLMNNCSVNGDNMDHHLRRSAEPESICEPVNIPMCRDVAWKFTMMPNVFNHDSQEEAGMEAHQFWPLVKVGCSSDLTVFLCSMYVPVCMEDYRKPLPPCRSLCERARHGCAPTMAEYGFNWPEKMDCETLPDYGDENDLCMDPGNGSAPVPTTPKPATAPPSDLTEWSATPIPDPKEPKDRCACSCPSPALMLPSTSDRTNVHFGGVEGCAAACRSPLASSQEMELGQYWITGWAILCCLCTAFTLMTYVIDTTRFKYPERPIVFIALCYLMVSVGFLIRVIVGHENVACNGEVSLQNTVNSGLCTTVFLLLYFFGMASCIWWVILAVNWFMAAGLRLTTEAIAGHSTKFHLFAWSIPCIQSIIILVTKAVDGDPIAGVCYVGQHSLFNLKVYVLGPYCAYLVIGVGFLLAGFCAMKSIRRAITEQTRADREKRETLKRLMRRIAIFSLCTFLPNAALVGCYVYELNNRQDWEEEVTCSCKKSVVPKPLFAVFMLKYLCMLVVGITSGVWLIGRKTVEAWRTFLCGKCVQPYSTKSSECTTMIMAPPSIIRSHRSHQSPYPPHGSHV</sequence>
<feature type="disulfide bond" evidence="9">
    <location>
        <begin position="54"/>
        <end position="100"/>
    </location>
</feature>
<feature type="transmembrane region" description="Helical" evidence="11">
    <location>
        <begin position="459"/>
        <end position="484"/>
    </location>
</feature>
<comment type="caution">
    <text evidence="15">The sequence shown here is derived from an EMBL/GenBank/DDBJ whole genome shotgun (WGS) entry which is preliminary data.</text>
</comment>
<evidence type="ECO:0000313" key="15">
    <source>
        <dbReference type="EMBL" id="OQV23168.1"/>
    </source>
</evidence>
<feature type="transmembrane region" description="Helical" evidence="11">
    <location>
        <begin position="508"/>
        <end position="531"/>
    </location>
</feature>
<feature type="transmembrane region" description="Helical" evidence="11">
    <location>
        <begin position="282"/>
        <end position="302"/>
    </location>
</feature>